<dbReference type="InterPro" id="IPR005804">
    <property type="entry name" value="FA_desaturase_dom"/>
</dbReference>
<dbReference type="Proteomes" id="UP000612055">
    <property type="component" value="Unassembled WGS sequence"/>
</dbReference>
<feature type="transmembrane region" description="Helical" evidence="1">
    <location>
        <begin position="338"/>
        <end position="357"/>
    </location>
</feature>
<feature type="transmembrane region" description="Helical" evidence="1">
    <location>
        <begin position="168"/>
        <end position="185"/>
    </location>
</feature>
<feature type="domain" description="Cytochrome b5 heme-binding" evidence="2">
    <location>
        <begin position="18"/>
        <end position="74"/>
    </location>
</feature>
<evidence type="ECO:0000256" key="1">
    <source>
        <dbReference type="SAM" id="Phobius"/>
    </source>
</evidence>
<sequence length="472" mass="52849">MCQLQGGPPETPKPPHDYWVIHGQVYDLASWIASHPGGTDAILLGRGRDCTELFEQYHVLNNKHLRVLERFRVSLPVVKAANNLDGSAPIVSGQLDGLAVAADASAVVGIQNGGRVAYQSDPFYEDIKAMVRAHGETKLSRTFVILHCVHAVGLIWALRLWIKGTPLAAFALPWFLWVLCAAMVHDGGHFALSRHPLVNNFLCYACSLITNSTGCWYLQHNVLHHSYTNLNGKDCDLDAHFPIMRIHPEQNLGPQSLHHAIRFVAHLGMYLFAHIGFTILAPISYFRGAAARRKGKADQKTQQDVKTLAQFHPSIVIQICTVLLFYVTPFLRFSFGRAALLTLLPTFMMSVAFMTIAQISHIQLDAEAPTADLEKLHWARRMVLTSVDYSQGSRLWTYLTIGLNMQSLHHIIPGVSYSQYVALYPKYRAICEKHGIKLLERRNIAHALATHLQTLWVLSKTQSFTQLSKKLA</sequence>
<dbReference type="Pfam" id="PF00487">
    <property type="entry name" value="FA_desaturase"/>
    <property type="match status" value="1"/>
</dbReference>
<proteinExistence type="predicted"/>
<keyword evidence="1" id="KW-0472">Membrane</keyword>
<name>A0A835XWP1_9CHLO</name>
<dbReference type="GO" id="GO:0016020">
    <property type="term" value="C:membrane"/>
    <property type="evidence" value="ECO:0007669"/>
    <property type="project" value="TreeGrafter"/>
</dbReference>
<dbReference type="PANTHER" id="PTHR19353">
    <property type="entry name" value="FATTY ACID DESATURASE 2"/>
    <property type="match status" value="1"/>
</dbReference>
<evidence type="ECO:0000313" key="3">
    <source>
        <dbReference type="EMBL" id="KAG2491002.1"/>
    </source>
</evidence>
<protein>
    <recommendedName>
        <fullName evidence="2">Cytochrome b5 heme-binding domain-containing protein</fullName>
    </recommendedName>
</protein>
<feature type="transmembrane region" description="Helical" evidence="1">
    <location>
        <begin position="307"/>
        <end position="326"/>
    </location>
</feature>
<dbReference type="SMART" id="SM01117">
    <property type="entry name" value="Cyt-b5"/>
    <property type="match status" value="1"/>
</dbReference>
<evidence type="ECO:0000313" key="4">
    <source>
        <dbReference type="Proteomes" id="UP000612055"/>
    </source>
</evidence>
<dbReference type="InterPro" id="IPR001199">
    <property type="entry name" value="Cyt_B5-like_heme/steroid-bd"/>
</dbReference>
<dbReference type="Pfam" id="PF00173">
    <property type="entry name" value="Cyt-b5"/>
    <property type="match status" value="1"/>
</dbReference>
<dbReference type="EMBL" id="JAEHOE010000057">
    <property type="protein sequence ID" value="KAG2491002.1"/>
    <property type="molecule type" value="Genomic_DNA"/>
</dbReference>
<feature type="transmembrane region" description="Helical" evidence="1">
    <location>
        <begin position="142"/>
        <end position="162"/>
    </location>
</feature>
<feature type="transmembrane region" description="Helical" evidence="1">
    <location>
        <begin position="197"/>
        <end position="219"/>
    </location>
</feature>
<keyword evidence="4" id="KW-1185">Reference proteome</keyword>
<dbReference type="AlphaFoldDB" id="A0A835XWP1"/>
<comment type="caution">
    <text evidence="3">The sequence shown here is derived from an EMBL/GenBank/DDBJ whole genome shotgun (WGS) entry which is preliminary data.</text>
</comment>
<dbReference type="CDD" id="cd03506">
    <property type="entry name" value="Delta6-FADS-like"/>
    <property type="match status" value="1"/>
</dbReference>
<dbReference type="OrthoDB" id="260091at2759"/>
<organism evidence="3 4">
    <name type="scientific">Edaphochlamys debaryana</name>
    <dbReference type="NCBI Taxonomy" id="47281"/>
    <lineage>
        <taxon>Eukaryota</taxon>
        <taxon>Viridiplantae</taxon>
        <taxon>Chlorophyta</taxon>
        <taxon>core chlorophytes</taxon>
        <taxon>Chlorophyceae</taxon>
        <taxon>CS clade</taxon>
        <taxon>Chlamydomonadales</taxon>
        <taxon>Chlamydomonadales incertae sedis</taxon>
        <taxon>Edaphochlamys</taxon>
    </lineage>
</organism>
<gene>
    <name evidence="3" type="ORF">HYH03_010674</name>
</gene>
<accession>A0A835XWP1</accession>
<dbReference type="Gene3D" id="3.10.120.10">
    <property type="entry name" value="Cytochrome b5-like heme/steroid binding domain"/>
    <property type="match status" value="1"/>
</dbReference>
<reference evidence="3" key="1">
    <citation type="journal article" date="2020" name="bioRxiv">
        <title>Comparative genomics of Chlamydomonas.</title>
        <authorList>
            <person name="Craig R.J."/>
            <person name="Hasan A.R."/>
            <person name="Ness R.W."/>
            <person name="Keightley P.D."/>
        </authorList>
    </citation>
    <scope>NUCLEOTIDE SEQUENCE</scope>
    <source>
        <strain evidence="3">CCAP 11/70</strain>
    </source>
</reference>
<dbReference type="SUPFAM" id="SSF55856">
    <property type="entry name" value="Cytochrome b5-like heme/steroid binding domain"/>
    <property type="match status" value="1"/>
</dbReference>
<dbReference type="InterPro" id="IPR012171">
    <property type="entry name" value="Fatty_acid_desaturase"/>
</dbReference>
<feature type="transmembrane region" description="Helical" evidence="1">
    <location>
        <begin position="263"/>
        <end position="286"/>
    </location>
</feature>
<dbReference type="PROSITE" id="PS50255">
    <property type="entry name" value="CYTOCHROME_B5_2"/>
    <property type="match status" value="1"/>
</dbReference>
<dbReference type="InterPro" id="IPR036400">
    <property type="entry name" value="Cyt_B5-like_heme/steroid_sf"/>
</dbReference>
<keyword evidence="1" id="KW-0812">Transmembrane</keyword>
<dbReference type="PANTHER" id="PTHR19353:SF15">
    <property type="entry name" value="CYTOCHROME B5 HEME-BINDING DOMAIN-CONTAINING PROTEIN"/>
    <property type="match status" value="1"/>
</dbReference>
<keyword evidence="1" id="KW-1133">Transmembrane helix</keyword>
<dbReference type="GO" id="GO:0006629">
    <property type="term" value="P:lipid metabolic process"/>
    <property type="evidence" value="ECO:0007669"/>
    <property type="project" value="InterPro"/>
</dbReference>
<dbReference type="GO" id="GO:0016717">
    <property type="term" value="F:oxidoreductase activity, acting on paired donors, with oxidation of a pair of donors resulting in the reduction of molecular oxygen to two molecules of water"/>
    <property type="evidence" value="ECO:0007669"/>
    <property type="project" value="TreeGrafter"/>
</dbReference>
<evidence type="ECO:0000259" key="2">
    <source>
        <dbReference type="PROSITE" id="PS50255"/>
    </source>
</evidence>